<dbReference type="GO" id="GO:0016757">
    <property type="term" value="F:glycosyltransferase activity"/>
    <property type="evidence" value="ECO:0007669"/>
    <property type="project" value="InterPro"/>
</dbReference>
<proteinExistence type="predicted"/>
<sequence>MKKVKHILILTPGFPSDENDSVCIPPLQDFLLHFKEAFPQVQFTIIAFHYPFDKSFYKWHDMFVLSLRGKNLKRDKIFVWDGALTMAKYLYGQNRLDIVHSLWLGECAFIGNRIAAKYKIRHICTLMGQDVSPKNIYLKMLNKRKIEIVALSENQSKAFEKITGRNVDKKIFWGVPAQKYDYSSKREIDLIGVGSLIPLKNFKLMIKTIKILKKDFPEINCKLIGAGNQANELKKLCKENNLEKNIEFLGKQSRDSVFEYMRRSKILFHPSTFEGSGMVFAEALANGMHIVSFNVGYAQKNSNWQIANSDEEMISNVKRLLSSALNHTAQNLFPIEKTINDYAKLYGLIN</sequence>
<evidence type="ECO:0000259" key="1">
    <source>
        <dbReference type="Pfam" id="PF00534"/>
    </source>
</evidence>
<gene>
    <name evidence="2" type="ordered locus">IALB_2763</name>
</gene>
<dbReference type="Gene3D" id="3.40.50.2000">
    <property type="entry name" value="Glycogen Phosphorylase B"/>
    <property type="match status" value="2"/>
</dbReference>
<dbReference type="Pfam" id="PF00534">
    <property type="entry name" value="Glycos_transf_1"/>
    <property type="match status" value="1"/>
</dbReference>
<keyword evidence="3" id="KW-1185">Reference proteome</keyword>
<accession>I0ANA9</accession>
<protein>
    <submittedName>
        <fullName evidence="2">Glycosyltransferase</fullName>
    </submittedName>
</protein>
<dbReference type="KEGG" id="ial:IALB_2763"/>
<reference evidence="2 3" key="1">
    <citation type="journal article" date="2012" name="Front. Microbiol.">
        <title>Complete genome of Ignavibacterium album, a metabolically versatile, flagellated, facultative anaerobe from the phylum Chlorobi.</title>
        <authorList>
            <person name="Liu Z."/>
            <person name="Frigaard N.-U."/>
            <person name="Vogl K."/>
            <person name="Iino T."/>
            <person name="Ohkuma M."/>
            <person name="Overmann J."/>
            <person name="Bryant D.A."/>
        </authorList>
    </citation>
    <scope>NUCLEOTIDE SEQUENCE [LARGE SCALE GENOMIC DNA]</scope>
    <source>
        <strain evidence="3">DSM 19864 / JCM 16511 / NBRC 101810 / Mat9-16</strain>
    </source>
</reference>
<dbReference type="OrthoDB" id="1116389at2"/>
<feature type="domain" description="Glycosyl transferase family 1" evidence="1">
    <location>
        <begin position="186"/>
        <end position="297"/>
    </location>
</feature>
<dbReference type="RefSeq" id="WP_014561607.1">
    <property type="nucleotide sequence ID" value="NC_017464.1"/>
</dbReference>
<dbReference type="eggNOG" id="COG0438">
    <property type="taxonomic scope" value="Bacteria"/>
</dbReference>
<dbReference type="Proteomes" id="UP000007394">
    <property type="component" value="Chromosome"/>
</dbReference>
<name>I0ANA9_IGNAJ</name>
<dbReference type="STRING" id="945713.IALB_2763"/>
<dbReference type="SUPFAM" id="SSF53756">
    <property type="entry name" value="UDP-Glycosyltransferase/glycogen phosphorylase"/>
    <property type="match status" value="1"/>
</dbReference>
<evidence type="ECO:0000313" key="2">
    <source>
        <dbReference type="EMBL" id="AFH50466.1"/>
    </source>
</evidence>
<dbReference type="HOGENOM" id="CLU_794064_0_0_10"/>
<evidence type="ECO:0000313" key="3">
    <source>
        <dbReference type="Proteomes" id="UP000007394"/>
    </source>
</evidence>
<keyword evidence="2" id="KW-0808">Transferase</keyword>
<dbReference type="AlphaFoldDB" id="I0ANA9"/>
<dbReference type="InterPro" id="IPR001296">
    <property type="entry name" value="Glyco_trans_1"/>
</dbReference>
<dbReference type="EMBL" id="CP003418">
    <property type="protein sequence ID" value="AFH50466.1"/>
    <property type="molecule type" value="Genomic_DNA"/>
</dbReference>
<dbReference type="PANTHER" id="PTHR12526">
    <property type="entry name" value="GLYCOSYLTRANSFERASE"/>
    <property type="match status" value="1"/>
</dbReference>
<organism evidence="2 3">
    <name type="scientific">Ignavibacterium album (strain DSM 19864 / JCM 16511 / NBRC 101810 / Mat9-16)</name>
    <dbReference type="NCBI Taxonomy" id="945713"/>
    <lineage>
        <taxon>Bacteria</taxon>
        <taxon>Pseudomonadati</taxon>
        <taxon>Ignavibacteriota</taxon>
        <taxon>Ignavibacteria</taxon>
        <taxon>Ignavibacteriales</taxon>
        <taxon>Ignavibacteriaceae</taxon>
        <taxon>Ignavibacterium</taxon>
    </lineage>
</organism>